<accession>A0A2J8A2L3</accession>
<name>A0A2J8A2L3_9CHLO</name>
<keyword evidence="2" id="KW-1185">Reference proteome</keyword>
<gene>
    <name evidence="1" type="ORF">TSOC_006819</name>
</gene>
<organism evidence="1 2">
    <name type="scientific">Tetrabaena socialis</name>
    <dbReference type="NCBI Taxonomy" id="47790"/>
    <lineage>
        <taxon>Eukaryota</taxon>
        <taxon>Viridiplantae</taxon>
        <taxon>Chlorophyta</taxon>
        <taxon>core chlorophytes</taxon>
        <taxon>Chlorophyceae</taxon>
        <taxon>CS clade</taxon>
        <taxon>Chlamydomonadales</taxon>
        <taxon>Tetrabaenaceae</taxon>
        <taxon>Tetrabaena</taxon>
    </lineage>
</organism>
<evidence type="ECO:0000313" key="2">
    <source>
        <dbReference type="Proteomes" id="UP000236333"/>
    </source>
</evidence>
<dbReference type="Proteomes" id="UP000236333">
    <property type="component" value="Unassembled WGS sequence"/>
</dbReference>
<dbReference type="OrthoDB" id="549336at2759"/>
<evidence type="ECO:0000313" key="1">
    <source>
        <dbReference type="EMBL" id="PNH06755.1"/>
    </source>
</evidence>
<dbReference type="EMBL" id="PGGS01000217">
    <property type="protein sequence ID" value="PNH06755.1"/>
    <property type="molecule type" value="Genomic_DNA"/>
</dbReference>
<comment type="caution">
    <text evidence="1">The sequence shown here is derived from an EMBL/GenBank/DDBJ whole genome shotgun (WGS) entry which is preliminary data.</text>
</comment>
<protein>
    <submittedName>
        <fullName evidence="1">Uncharacterized protein</fullName>
    </submittedName>
</protein>
<reference evidence="1 2" key="1">
    <citation type="journal article" date="2017" name="Mol. Biol. Evol.">
        <title>The 4-celled Tetrabaena socialis nuclear genome reveals the essential components for genetic control of cell number at the origin of multicellularity in the volvocine lineage.</title>
        <authorList>
            <person name="Featherston J."/>
            <person name="Arakaki Y."/>
            <person name="Hanschen E.R."/>
            <person name="Ferris P.J."/>
            <person name="Michod R.E."/>
            <person name="Olson B.J.S.C."/>
            <person name="Nozaki H."/>
            <person name="Durand P.M."/>
        </authorList>
    </citation>
    <scope>NUCLEOTIDE SEQUENCE [LARGE SCALE GENOMIC DNA]</scope>
    <source>
        <strain evidence="1 2">NIES-571</strain>
    </source>
</reference>
<proteinExistence type="predicted"/>
<dbReference type="AlphaFoldDB" id="A0A2J8A2L3"/>
<sequence>MTATVREHLNVQPNLVWLEAAPKPRGKSKTAALRRQSAAATAQQQQQREPPFGLLEWLGDDSNSTAWSHFPLVARTSASQMERAMRSQLKWGPIDCLICISPEMDSSKLACHAAARVLQPKLIVVLLHRAQVFGRNTCWFLKKPPAPQQLWALAPHVALAAVNSQRMHGMDTVDWALPVAPFTPSTTCASKSCLRGFAIQGTLRRWSTLGASGLARNFSGLWPQMLHAGDAAVHLNITVLGRGERAELRVPPVLNSRVTFQSGLPYMEFWEEIYTSYALLPLFGNNWYLSMRISSTVLASLTTCVPIIATREFLKVYSFFRPEHVFQQEPGEDEVGAMLRVLRMDEAVIMAKRRALCELRQQLGQKAARLLLRGLAEAVTGYDAGCSAASAAG</sequence>